<gene>
    <name evidence="1" type="ORF">A45J_2283</name>
</gene>
<name>A0A5J4L6J7_9ZZZZ</name>
<dbReference type="AlphaFoldDB" id="A0A5J4L6J7"/>
<proteinExistence type="predicted"/>
<sequence>MFLKKNNKLEALIGSDSEFKGDITANGTLRIDGKITGNIIADSVILGDKASVTGDIKARCVVIGGSVEGNVNADELVEIKHTGKLFGDIHTSKLSVAEGGIFEGRSIIQKDETKIIDFPAKEASAK</sequence>
<dbReference type="InterPro" id="IPR007607">
    <property type="entry name" value="BacA/B"/>
</dbReference>
<dbReference type="Pfam" id="PF04519">
    <property type="entry name" value="Bactofilin"/>
    <property type="match status" value="1"/>
</dbReference>
<accession>A0A5J4L6J7</accession>
<comment type="caution">
    <text evidence="1">The sequence shown here is derived from an EMBL/GenBank/DDBJ whole genome shotgun (WGS) entry which is preliminary data.</text>
</comment>
<organism evidence="1">
    <name type="scientific">hot springs metagenome</name>
    <dbReference type="NCBI Taxonomy" id="433727"/>
    <lineage>
        <taxon>unclassified sequences</taxon>
        <taxon>metagenomes</taxon>
        <taxon>ecological metagenomes</taxon>
    </lineage>
</organism>
<protein>
    <recommendedName>
        <fullName evidence="2">Cell shape determination protein CcmA</fullName>
    </recommendedName>
</protein>
<evidence type="ECO:0000313" key="1">
    <source>
        <dbReference type="EMBL" id="GER94520.1"/>
    </source>
</evidence>
<dbReference type="EMBL" id="BLAB01000001">
    <property type="protein sequence ID" value="GER94520.1"/>
    <property type="molecule type" value="Genomic_DNA"/>
</dbReference>
<evidence type="ECO:0008006" key="2">
    <source>
        <dbReference type="Google" id="ProtNLM"/>
    </source>
</evidence>
<reference evidence="1" key="1">
    <citation type="submission" date="2019-10" db="EMBL/GenBank/DDBJ databases">
        <title>Metagenomic sequencing of thiosulfate-disproportionating enrichment culture.</title>
        <authorList>
            <person name="Umezawa K."/>
            <person name="Kojima H."/>
            <person name="Fukui M."/>
        </authorList>
    </citation>
    <scope>NUCLEOTIDE SEQUENCE</scope>
    <source>
        <strain evidence="1">45J</strain>
    </source>
</reference>
<dbReference type="PANTHER" id="PTHR35024">
    <property type="entry name" value="HYPOTHETICAL CYTOSOLIC PROTEIN"/>
    <property type="match status" value="1"/>
</dbReference>
<dbReference type="PANTHER" id="PTHR35024:SF4">
    <property type="entry name" value="POLYMER-FORMING CYTOSKELETAL PROTEIN"/>
    <property type="match status" value="1"/>
</dbReference>